<comment type="caution">
    <text evidence="1">The sequence shown here is derived from an EMBL/GenBank/DDBJ whole genome shotgun (WGS) entry which is preliminary data.</text>
</comment>
<keyword evidence="2" id="KW-1185">Reference proteome</keyword>
<evidence type="ECO:0000313" key="1">
    <source>
        <dbReference type="EMBL" id="KAG2582762.1"/>
    </source>
</evidence>
<proteinExistence type="predicted"/>
<dbReference type="AlphaFoldDB" id="A0A8T0RA85"/>
<gene>
    <name evidence="1" type="ORF">PVAP13_6KG158206</name>
</gene>
<dbReference type="EMBL" id="CM029047">
    <property type="protein sequence ID" value="KAG2582762.1"/>
    <property type="molecule type" value="Genomic_DNA"/>
</dbReference>
<organism evidence="1 2">
    <name type="scientific">Panicum virgatum</name>
    <name type="common">Blackwell switchgrass</name>
    <dbReference type="NCBI Taxonomy" id="38727"/>
    <lineage>
        <taxon>Eukaryota</taxon>
        <taxon>Viridiplantae</taxon>
        <taxon>Streptophyta</taxon>
        <taxon>Embryophyta</taxon>
        <taxon>Tracheophyta</taxon>
        <taxon>Spermatophyta</taxon>
        <taxon>Magnoliopsida</taxon>
        <taxon>Liliopsida</taxon>
        <taxon>Poales</taxon>
        <taxon>Poaceae</taxon>
        <taxon>PACMAD clade</taxon>
        <taxon>Panicoideae</taxon>
        <taxon>Panicodae</taxon>
        <taxon>Paniceae</taxon>
        <taxon>Panicinae</taxon>
        <taxon>Panicum</taxon>
        <taxon>Panicum sect. Hiantes</taxon>
    </lineage>
</organism>
<name>A0A8T0RA85_PANVG</name>
<reference evidence="1 2" key="1">
    <citation type="submission" date="2020-05" db="EMBL/GenBank/DDBJ databases">
        <title>WGS assembly of Panicum virgatum.</title>
        <authorList>
            <person name="Lovell J.T."/>
            <person name="Jenkins J."/>
            <person name="Shu S."/>
            <person name="Juenger T.E."/>
            <person name="Schmutz J."/>
        </authorList>
    </citation>
    <scope>NUCLEOTIDE SEQUENCE [LARGE SCALE GENOMIC DNA]</scope>
    <source>
        <strain evidence="2">cv. AP13</strain>
    </source>
</reference>
<evidence type="ECO:0000313" key="2">
    <source>
        <dbReference type="Proteomes" id="UP000823388"/>
    </source>
</evidence>
<sequence>MNNDYRSSMHVVLFKFHLARMRRLFVCEAHGPDVRCQSHQTDLQHGRMDFGILRRQDLPNSDSALGEHRGNISRGFIRLGLDFICCCTSYSVIPTPADPLKHPYFKFRGLKIYSSRLLPSISGDQKSTPLSISRDL</sequence>
<dbReference type="Proteomes" id="UP000823388">
    <property type="component" value="Chromosome 6K"/>
</dbReference>
<accession>A0A8T0RA85</accession>
<protein>
    <submittedName>
        <fullName evidence="1">Uncharacterized protein</fullName>
    </submittedName>
</protein>